<evidence type="ECO:0000313" key="4">
    <source>
        <dbReference type="Proteomes" id="UP000535511"/>
    </source>
</evidence>
<proteinExistence type="predicted"/>
<name>A0A7Y9E6J1_9ACTN</name>
<evidence type="ECO:0000259" key="2">
    <source>
        <dbReference type="PROSITE" id="PS50943"/>
    </source>
</evidence>
<keyword evidence="4" id="KW-1185">Reference proteome</keyword>
<feature type="compositionally biased region" description="Basic and acidic residues" evidence="1">
    <location>
        <begin position="194"/>
        <end position="215"/>
    </location>
</feature>
<evidence type="ECO:0000256" key="1">
    <source>
        <dbReference type="SAM" id="MobiDB-lite"/>
    </source>
</evidence>
<dbReference type="EMBL" id="JACCBG010000001">
    <property type="protein sequence ID" value="NYD42133.1"/>
    <property type="molecule type" value="Genomic_DNA"/>
</dbReference>
<accession>A0A7Y9E6J1</accession>
<dbReference type="CDD" id="cd00093">
    <property type="entry name" value="HTH_XRE"/>
    <property type="match status" value="1"/>
</dbReference>
<dbReference type="SMART" id="SM00530">
    <property type="entry name" value="HTH_XRE"/>
    <property type="match status" value="1"/>
</dbReference>
<dbReference type="SUPFAM" id="SSF47413">
    <property type="entry name" value="lambda repressor-like DNA-binding domains"/>
    <property type="match status" value="1"/>
</dbReference>
<dbReference type="PROSITE" id="PS50943">
    <property type="entry name" value="HTH_CROC1"/>
    <property type="match status" value="1"/>
</dbReference>
<organism evidence="3 4">
    <name type="scientific">Nocardioides panaciterrulae</name>
    <dbReference type="NCBI Taxonomy" id="661492"/>
    <lineage>
        <taxon>Bacteria</taxon>
        <taxon>Bacillati</taxon>
        <taxon>Actinomycetota</taxon>
        <taxon>Actinomycetes</taxon>
        <taxon>Propionibacteriales</taxon>
        <taxon>Nocardioidaceae</taxon>
        <taxon>Nocardioides</taxon>
    </lineage>
</organism>
<protein>
    <submittedName>
        <fullName evidence="3">Transcriptional regulator with XRE-family HTH domain</fullName>
    </submittedName>
</protein>
<dbReference type="GO" id="GO:0003677">
    <property type="term" value="F:DNA binding"/>
    <property type="evidence" value="ECO:0007669"/>
    <property type="project" value="InterPro"/>
</dbReference>
<reference evidence="3 4" key="1">
    <citation type="submission" date="2020-07" db="EMBL/GenBank/DDBJ databases">
        <title>Sequencing the genomes of 1000 actinobacteria strains.</title>
        <authorList>
            <person name="Klenk H.-P."/>
        </authorList>
    </citation>
    <scope>NUCLEOTIDE SEQUENCE [LARGE SCALE GENOMIC DNA]</scope>
    <source>
        <strain evidence="3 4">DSM 21350</strain>
    </source>
</reference>
<dbReference type="AlphaFoldDB" id="A0A7Y9E6J1"/>
<dbReference type="InterPro" id="IPR010982">
    <property type="entry name" value="Lambda_DNA-bd_dom_sf"/>
</dbReference>
<feature type="region of interest" description="Disordered" evidence="1">
    <location>
        <begin position="170"/>
        <end position="215"/>
    </location>
</feature>
<sequence>MSGGSLLAYARHAAGLTQDALARLAGTSQPTLSAYERGTKSPSLAVAERIIEAAGHRLEVVPNLEFVEVPGQHGLHPFWLANQLWRLDPERAFSTVLLPGPDHHWPAPRRPYYLRDRTDRARAYELILREGSPRDLLDHIDGALLVDIWRELDLPDPIRRAWQPLIHKTLPTRRRPRATGAGSERPPGALIRLRPSERARHLRLGKDEHEDRPSS</sequence>
<comment type="caution">
    <text evidence="3">The sequence shown here is derived from an EMBL/GenBank/DDBJ whole genome shotgun (WGS) entry which is preliminary data.</text>
</comment>
<gene>
    <name evidence="3" type="ORF">BJZ21_002216</name>
</gene>
<dbReference type="RefSeq" id="WP_179663803.1">
    <property type="nucleotide sequence ID" value="NZ_JACCBG010000001.1"/>
</dbReference>
<evidence type="ECO:0000313" key="3">
    <source>
        <dbReference type="EMBL" id="NYD42133.1"/>
    </source>
</evidence>
<dbReference type="Proteomes" id="UP000535511">
    <property type="component" value="Unassembled WGS sequence"/>
</dbReference>
<dbReference type="Pfam" id="PF01381">
    <property type="entry name" value="HTH_3"/>
    <property type="match status" value="1"/>
</dbReference>
<dbReference type="InterPro" id="IPR001387">
    <property type="entry name" value="Cro/C1-type_HTH"/>
</dbReference>
<dbReference type="Gene3D" id="1.10.260.40">
    <property type="entry name" value="lambda repressor-like DNA-binding domains"/>
    <property type="match status" value="1"/>
</dbReference>
<feature type="domain" description="HTH cro/C1-type" evidence="2">
    <location>
        <begin position="7"/>
        <end position="61"/>
    </location>
</feature>